<evidence type="ECO:0000313" key="1">
    <source>
        <dbReference type="EMBL" id="RPA88901.1"/>
    </source>
</evidence>
<dbReference type="EMBL" id="ML120641">
    <property type="protein sequence ID" value="RPA88901.1"/>
    <property type="molecule type" value="Genomic_DNA"/>
</dbReference>
<evidence type="ECO:0008006" key="3">
    <source>
        <dbReference type="Google" id="ProtNLM"/>
    </source>
</evidence>
<gene>
    <name evidence="1" type="ORF">L873DRAFT_1634033</name>
</gene>
<sequence length="100" mass="11673">MNLISYNKMKYVLIVEAKKVSLRNVRKQCFLAMKDMWDYNGGGTVYGFVTMGDDWRMISYDGKFQMSERVGLLFETMGQNEKRWMADYSILVECLNVALS</sequence>
<accession>A0A3N4IX68</accession>
<evidence type="ECO:0000313" key="2">
    <source>
        <dbReference type="Proteomes" id="UP000276215"/>
    </source>
</evidence>
<dbReference type="AlphaFoldDB" id="A0A3N4IX68"/>
<dbReference type="OrthoDB" id="5355583at2759"/>
<name>A0A3N4IX68_9PEZI</name>
<dbReference type="Proteomes" id="UP000276215">
    <property type="component" value="Unassembled WGS sequence"/>
</dbReference>
<reference evidence="1 2" key="1">
    <citation type="journal article" date="2018" name="Nat. Ecol. Evol.">
        <title>Pezizomycetes genomes reveal the molecular basis of ectomycorrhizal truffle lifestyle.</title>
        <authorList>
            <person name="Murat C."/>
            <person name="Payen T."/>
            <person name="Noel B."/>
            <person name="Kuo A."/>
            <person name="Morin E."/>
            <person name="Chen J."/>
            <person name="Kohler A."/>
            <person name="Krizsan K."/>
            <person name="Balestrini R."/>
            <person name="Da Silva C."/>
            <person name="Montanini B."/>
            <person name="Hainaut M."/>
            <person name="Levati E."/>
            <person name="Barry K.W."/>
            <person name="Belfiori B."/>
            <person name="Cichocki N."/>
            <person name="Clum A."/>
            <person name="Dockter R.B."/>
            <person name="Fauchery L."/>
            <person name="Guy J."/>
            <person name="Iotti M."/>
            <person name="Le Tacon F."/>
            <person name="Lindquist E.A."/>
            <person name="Lipzen A."/>
            <person name="Malagnac F."/>
            <person name="Mello A."/>
            <person name="Molinier V."/>
            <person name="Miyauchi S."/>
            <person name="Poulain J."/>
            <person name="Riccioni C."/>
            <person name="Rubini A."/>
            <person name="Sitrit Y."/>
            <person name="Splivallo R."/>
            <person name="Traeger S."/>
            <person name="Wang M."/>
            <person name="Zifcakova L."/>
            <person name="Wipf D."/>
            <person name="Zambonelli A."/>
            <person name="Paolocci F."/>
            <person name="Nowrousian M."/>
            <person name="Ottonello S."/>
            <person name="Baldrian P."/>
            <person name="Spatafora J.W."/>
            <person name="Henrissat B."/>
            <person name="Nagy L.G."/>
            <person name="Aury J.M."/>
            <person name="Wincker P."/>
            <person name="Grigoriev I.V."/>
            <person name="Bonfante P."/>
            <person name="Martin F.M."/>
        </authorList>
    </citation>
    <scope>NUCLEOTIDE SEQUENCE [LARGE SCALE GENOMIC DNA]</scope>
    <source>
        <strain evidence="1 2">120613-1</strain>
    </source>
</reference>
<protein>
    <recommendedName>
        <fullName evidence="3">Fungal-type protein kinase domain-containing protein</fullName>
    </recommendedName>
</protein>
<keyword evidence="2" id="KW-1185">Reference proteome</keyword>
<feature type="non-terminal residue" evidence="1">
    <location>
        <position position="100"/>
    </location>
</feature>
<proteinExistence type="predicted"/>
<organism evidence="1 2">
    <name type="scientific">Choiromyces venosus 120613-1</name>
    <dbReference type="NCBI Taxonomy" id="1336337"/>
    <lineage>
        <taxon>Eukaryota</taxon>
        <taxon>Fungi</taxon>
        <taxon>Dikarya</taxon>
        <taxon>Ascomycota</taxon>
        <taxon>Pezizomycotina</taxon>
        <taxon>Pezizomycetes</taxon>
        <taxon>Pezizales</taxon>
        <taxon>Tuberaceae</taxon>
        <taxon>Choiromyces</taxon>
    </lineage>
</organism>